<evidence type="ECO:0000313" key="1">
    <source>
        <dbReference type="EMBL" id="KAF4655597.1"/>
    </source>
</evidence>
<organism evidence="1 2">
    <name type="scientific">Perkinsus chesapeaki</name>
    <name type="common">Clam parasite</name>
    <name type="synonym">Perkinsus andrewsi</name>
    <dbReference type="NCBI Taxonomy" id="330153"/>
    <lineage>
        <taxon>Eukaryota</taxon>
        <taxon>Sar</taxon>
        <taxon>Alveolata</taxon>
        <taxon>Perkinsozoa</taxon>
        <taxon>Perkinsea</taxon>
        <taxon>Perkinsida</taxon>
        <taxon>Perkinsidae</taxon>
        <taxon>Perkinsus</taxon>
    </lineage>
</organism>
<protein>
    <submittedName>
        <fullName evidence="1">Uncharacterized protein</fullName>
    </submittedName>
</protein>
<comment type="caution">
    <text evidence="1">The sequence shown here is derived from an EMBL/GenBank/DDBJ whole genome shotgun (WGS) entry which is preliminary data.</text>
</comment>
<reference evidence="1 2" key="1">
    <citation type="submission" date="2020-04" db="EMBL/GenBank/DDBJ databases">
        <title>Perkinsus chesapeaki whole genome sequence.</title>
        <authorList>
            <person name="Bogema D.R."/>
        </authorList>
    </citation>
    <scope>NUCLEOTIDE SEQUENCE [LARGE SCALE GENOMIC DNA]</scope>
    <source>
        <strain evidence="1">ATCC PRA-425</strain>
    </source>
</reference>
<dbReference type="AlphaFoldDB" id="A0A7J6L8Q6"/>
<proteinExistence type="predicted"/>
<accession>A0A7J6L8Q6</accession>
<keyword evidence="2" id="KW-1185">Reference proteome</keyword>
<name>A0A7J6L8Q6_PERCH</name>
<dbReference type="Proteomes" id="UP000591131">
    <property type="component" value="Unassembled WGS sequence"/>
</dbReference>
<gene>
    <name evidence="1" type="ORF">FOL47_009354</name>
</gene>
<dbReference type="EMBL" id="JAAPAO010000648">
    <property type="protein sequence ID" value="KAF4655597.1"/>
    <property type="molecule type" value="Genomic_DNA"/>
</dbReference>
<sequence length="220" mass="23915">MIANRWISVSAKNGHFFGNDSQNAACQAANSITWTFVKGVDGSEEGVSDRQGRDCCLLICGRSEFGHDRVPTESKKLIGLGYCSLTVIEQPSDVVENIESPDAVERFGFPEDAPWGMFQLRADVPGSHETIERDKSVGVIWHEEDKTRNERDATVGCSIVPSAPPKAHQRLPVCALGVLSSDTISVGCSWPFKGINNRLMMIGIAKSKMFSVEASAARKG</sequence>
<evidence type="ECO:0000313" key="2">
    <source>
        <dbReference type="Proteomes" id="UP000591131"/>
    </source>
</evidence>